<gene>
    <name evidence="8" type="ORF">BaRGS_00017738</name>
</gene>
<name>A0ABD0KUY5_9CAEN</name>
<sequence>MAFCRQLNTLFFPMSIMGFSFKPDALTPPSVNQTSDDDTSEDGCDVDELDDVTGTSFSDSHEHTETFRKTSGVTTESPAPGIESAVVQIPDDLQAGTECRRATVTSTARKVYCIFVCCLLWFRALSYFPAFWVGVDFNPGMTADRVVECIWLMQGALNVTITLYACFNKDELATVIEQWSRLCYKVVSEKRKQRQQVNTFVHDETTVDIGGIRKRKQVRPVTQAVNGTMDLRVVEDGHCRNQTHNVTSNLNQTNSASGSGDSGNSAYRLGERETTAKNRTVTKHCTSSETNVSERNTSTIAGKKPKGNATDVEEDKINTDIEKKIKIYAVLAWSLIVVNVVFVLVFVFENFLPSDVGLKIVVAFVGPFGMSLPAKILLSVFFVFNSCARILPTAFCCGFCAMLRAHFGHLTEEISARLTKCKKNFPKEMERWRQQHLRLCQCVSLLDRTMSKMLMTSYVTNLPLCIFLLYVMVRGDQELVAMLTYGFWFVSSLGNILVLSGQAALVHEAAHSPVDNLFDVRADLANSRQLAQLQLFISRLTGTSIGFTALGIVTITKEMLLTLGGLLLTYFIVLLQFQI</sequence>
<feature type="transmembrane region" description="Helical" evidence="7">
    <location>
        <begin position="479"/>
        <end position="499"/>
    </location>
</feature>
<feature type="transmembrane region" description="Helical" evidence="7">
    <location>
        <begin position="150"/>
        <end position="167"/>
    </location>
</feature>
<dbReference type="GO" id="GO:0016020">
    <property type="term" value="C:membrane"/>
    <property type="evidence" value="ECO:0007669"/>
    <property type="project" value="UniProtKB-SubCell"/>
</dbReference>
<keyword evidence="9" id="KW-1185">Reference proteome</keyword>
<keyword evidence="3 7" id="KW-1133">Transmembrane helix</keyword>
<organism evidence="8 9">
    <name type="scientific">Batillaria attramentaria</name>
    <dbReference type="NCBI Taxonomy" id="370345"/>
    <lineage>
        <taxon>Eukaryota</taxon>
        <taxon>Metazoa</taxon>
        <taxon>Spiralia</taxon>
        <taxon>Lophotrochozoa</taxon>
        <taxon>Mollusca</taxon>
        <taxon>Gastropoda</taxon>
        <taxon>Caenogastropoda</taxon>
        <taxon>Sorbeoconcha</taxon>
        <taxon>Cerithioidea</taxon>
        <taxon>Batillariidae</taxon>
        <taxon>Batillaria</taxon>
    </lineage>
</organism>
<keyword evidence="5" id="KW-0675">Receptor</keyword>
<keyword evidence="4 7" id="KW-0472">Membrane</keyword>
<feature type="transmembrane region" description="Helical" evidence="7">
    <location>
        <begin position="327"/>
        <end position="348"/>
    </location>
</feature>
<evidence type="ECO:0000256" key="7">
    <source>
        <dbReference type="SAM" id="Phobius"/>
    </source>
</evidence>
<feature type="compositionally biased region" description="Polar residues" evidence="6">
    <location>
        <begin position="243"/>
        <end position="253"/>
    </location>
</feature>
<dbReference type="Pfam" id="PF08395">
    <property type="entry name" value="7tm_7"/>
    <property type="match status" value="1"/>
</dbReference>
<feature type="transmembrane region" description="Helical" evidence="7">
    <location>
        <begin position="111"/>
        <end position="130"/>
    </location>
</feature>
<evidence type="ECO:0000256" key="4">
    <source>
        <dbReference type="ARBA" id="ARBA00023136"/>
    </source>
</evidence>
<feature type="transmembrane region" description="Helical" evidence="7">
    <location>
        <begin position="454"/>
        <end position="473"/>
    </location>
</feature>
<keyword evidence="2 7" id="KW-0812">Transmembrane</keyword>
<evidence type="ECO:0000313" key="8">
    <source>
        <dbReference type="EMBL" id="KAK7491042.1"/>
    </source>
</evidence>
<protein>
    <recommendedName>
        <fullName evidence="10">Odorant receptor</fullName>
    </recommendedName>
</protein>
<evidence type="ECO:0000256" key="6">
    <source>
        <dbReference type="SAM" id="MobiDB-lite"/>
    </source>
</evidence>
<evidence type="ECO:0000256" key="2">
    <source>
        <dbReference type="ARBA" id="ARBA00022692"/>
    </source>
</evidence>
<evidence type="ECO:0000256" key="1">
    <source>
        <dbReference type="ARBA" id="ARBA00004141"/>
    </source>
</evidence>
<reference evidence="8 9" key="1">
    <citation type="journal article" date="2023" name="Sci. Data">
        <title>Genome assembly of the Korean intertidal mud-creeper Batillaria attramentaria.</title>
        <authorList>
            <person name="Patra A.K."/>
            <person name="Ho P.T."/>
            <person name="Jun S."/>
            <person name="Lee S.J."/>
            <person name="Kim Y."/>
            <person name="Won Y.J."/>
        </authorList>
    </citation>
    <scope>NUCLEOTIDE SEQUENCE [LARGE SCALE GENOMIC DNA]</scope>
    <source>
        <strain evidence="8">Wonlab-2016</strain>
    </source>
</reference>
<evidence type="ECO:0008006" key="10">
    <source>
        <dbReference type="Google" id="ProtNLM"/>
    </source>
</evidence>
<dbReference type="EMBL" id="JACVVK020000120">
    <property type="protein sequence ID" value="KAK7491042.1"/>
    <property type="molecule type" value="Genomic_DNA"/>
</dbReference>
<dbReference type="PANTHER" id="PTHR21421:SF29">
    <property type="entry name" value="GUSTATORY RECEPTOR 5A FOR TREHALOSE-RELATED"/>
    <property type="match status" value="1"/>
</dbReference>
<accession>A0ABD0KUY5</accession>
<dbReference type="AlphaFoldDB" id="A0ABD0KUY5"/>
<feature type="region of interest" description="Disordered" evidence="6">
    <location>
        <begin position="243"/>
        <end position="311"/>
    </location>
</feature>
<evidence type="ECO:0000256" key="5">
    <source>
        <dbReference type="ARBA" id="ARBA00023170"/>
    </source>
</evidence>
<dbReference type="PANTHER" id="PTHR21421">
    <property type="entry name" value="GUSTATORY RECEPTOR"/>
    <property type="match status" value="1"/>
</dbReference>
<comment type="subcellular location">
    <subcellularLocation>
        <location evidence="1">Membrane</location>
        <topology evidence="1">Multi-pass membrane protein</topology>
    </subcellularLocation>
</comment>
<feature type="compositionally biased region" description="Polar residues" evidence="6">
    <location>
        <begin position="277"/>
        <end position="300"/>
    </location>
</feature>
<feature type="transmembrane region" description="Helical" evidence="7">
    <location>
        <begin position="360"/>
        <end position="384"/>
    </location>
</feature>
<dbReference type="Proteomes" id="UP001519460">
    <property type="component" value="Unassembled WGS sequence"/>
</dbReference>
<evidence type="ECO:0000256" key="3">
    <source>
        <dbReference type="ARBA" id="ARBA00022989"/>
    </source>
</evidence>
<proteinExistence type="predicted"/>
<dbReference type="GO" id="GO:0038023">
    <property type="term" value="F:signaling receptor activity"/>
    <property type="evidence" value="ECO:0007669"/>
    <property type="project" value="UniProtKB-ARBA"/>
</dbReference>
<dbReference type="GO" id="GO:0051606">
    <property type="term" value="P:detection of stimulus"/>
    <property type="evidence" value="ECO:0007669"/>
    <property type="project" value="UniProtKB-ARBA"/>
</dbReference>
<comment type="caution">
    <text evidence="8">The sequence shown here is derived from an EMBL/GenBank/DDBJ whole genome shotgun (WGS) entry which is preliminary data.</text>
</comment>
<dbReference type="InterPro" id="IPR013604">
    <property type="entry name" value="7TM_chemorcpt"/>
</dbReference>
<feature type="transmembrane region" description="Helical" evidence="7">
    <location>
        <begin position="536"/>
        <end position="553"/>
    </location>
</feature>
<feature type="compositionally biased region" description="Low complexity" evidence="6">
    <location>
        <begin position="254"/>
        <end position="266"/>
    </location>
</feature>
<feature type="transmembrane region" description="Helical" evidence="7">
    <location>
        <begin position="559"/>
        <end position="577"/>
    </location>
</feature>
<evidence type="ECO:0000313" key="9">
    <source>
        <dbReference type="Proteomes" id="UP001519460"/>
    </source>
</evidence>